<dbReference type="SUPFAM" id="SSF53223">
    <property type="entry name" value="Aminoacid dehydrogenase-like, N-terminal domain"/>
    <property type="match status" value="1"/>
</dbReference>
<evidence type="ECO:0000256" key="1">
    <source>
        <dbReference type="ARBA" id="ARBA00006382"/>
    </source>
</evidence>
<dbReference type="Gene3D" id="3.40.50.720">
    <property type="entry name" value="NAD(P)-binding Rossmann-like Domain"/>
    <property type="match status" value="1"/>
</dbReference>
<name>A0A841H6Z0_9BACT</name>
<dbReference type="GO" id="GO:0000166">
    <property type="term" value="F:nucleotide binding"/>
    <property type="evidence" value="ECO:0007669"/>
    <property type="project" value="UniProtKB-KW"/>
</dbReference>
<feature type="binding site" evidence="5">
    <location>
        <begin position="177"/>
        <end position="182"/>
    </location>
    <ligand>
        <name>NAD(+)</name>
        <dbReference type="ChEBI" id="CHEBI:57540"/>
    </ligand>
</feature>
<dbReference type="RefSeq" id="WP_170039062.1">
    <property type="nucleotide sequence ID" value="NZ_JABDTL010000002.1"/>
</dbReference>
<comment type="similarity">
    <text evidence="1 6">Belongs to the Glu/Leu/Phe/Val dehydrogenases family.</text>
</comment>
<feature type="domain" description="Glutamate/phenylalanine/leucine/valine/L-tryptophan dehydrogenase C-terminal" evidence="7">
    <location>
        <begin position="141"/>
        <end position="348"/>
    </location>
</feature>
<evidence type="ECO:0000256" key="6">
    <source>
        <dbReference type="RuleBase" id="RU004417"/>
    </source>
</evidence>
<accession>A0A841H6Z0</accession>
<comment type="caution">
    <text evidence="8">The sequence shown here is derived from an EMBL/GenBank/DDBJ whole genome shotgun (WGS) entry which is preliminary data.</text>
</comment>
<gene>
    <name evidence="8" type="ORF">HNQ61_005126</name>
</gene>
<dbReference type="InterPro" id="IPR033524">
    <property type="entry name" value="Glu/Leu/Phe/Val_DH_AS"/>
</dbReference>
<dbReference type="InterPro" id="IPR006095">
    <property type="entry name" value="Glu/Leu/Phe/Val/Trp_DH"/>
</dbReference>
<dbReference type="SMART" id="SM00839">
    <property type="entry name" value="ELFV_dehydrog"/>
    <property type="match status" value="1"/>
</dbReference>
<dbReference type="PIRSF" id="PIRSF000188">
    <property type="entry name" value="Phe_leu_dh"/>
    <property type="match status" value="1"/>
</dbReference>
<dbReference type="PANTHER" id="PTHR42722:SF1">
    <property type="entry name" value="VALINE DEHYDROGENASE"/>
    <property type="match status" value="1"/>
</dbReference>
<keyword evidence="5" id="KW-0547">Nucleotide-binding</keyword>
<feature type="active site" description="Proton donor/acceptor" evidence="4">
    <location>
        <position position="80"/>
    </location>
</feature>
<dbReference type="Proteomes" id="UP000582837">
    <property type="component" value="Unassembled WGS sequence"/>
</dbReference>
<dbReference type="InterPro" id="IPR046346">
    <property type="entry name" value="Aminoacid_DH-like_N_sf"/>
</dbReference>
<dbReference type="InterPro" id="IPR036291">
    <property type="entry name" value="NAD(P)-bd_dom_sf"/>
</dbReference>
<evidence type="ECO:0000256" key="4">
    <source>
        <dbReference type="PIRSR" id="PIRSR000188-1"/>
    </source>
</evidence>
<dbReference type="GO" id="GO:0006520">
    <property type="term" value="P:amino acid metabolic process"/>
    <property type="evidence" value="ECO:0007669"/>
    <property type="project" value="InterPro"/>
</dbReference>
<evidence type="ECO:0000256" key="3">
    <source>
        <dbReference type="ARBA" id="ARBA00023027"/>
    </source>
</evidence>
<sequence>MELFSLIGEHNHEQVIFCSEPSCGYKGIIAIHNTVLGPALGGTRFWNYASDTEAFIDALRLSRGMTYKAAVAGLNLGGGKSVIIGDPKTAPREEFFRAHGRFVESLKGRYITAEDVNTSVDDMEFVAMETEHVTGRAATSGDPSPVTAYGVYRGIKAAAMSKYGSDSLSGKTITVQGLGHVGYYLCQNLASEGARLVVTDIDQERIQRVVHDFGAQAVEPNAIYGVEADIYAPSALGATINDETIPQLKVQIVAGAANNVLAEARHGDELHRRGILYAPDYVANAGGLINVYGELHGWTSERAMRKAGEIYSTLLRIFELSEAEGVPSYLAADRIAEQRIASIGKIQQTWV</sequence>
<dbReference type="Pfam" id="PF02812">
    <property type="entry name" value="ELFV_dehydrog_N"/>
    <property type="match status" value="1"/>
</dbReference>
<dbReference type="Gene3D" id="3.40.50.10860">
    <property type="entry name" value="Leucine Dehydrogenase, chain A, domain 1"/>
    <property type="match status" value="1"/>
</dbReference>
<dbReference type="InterPro" id="IPR016211">
    <property type="entry name" value="Glu/Phe/Leu/Val/Trp_DH_bac/arc"/>
</dbReference>
<dbReference type="EC" id="1.4.1.9" evidence="8"/>
<dbReference type="CDD" id="cd01075">
    <property type="entry name" value="NAD_bind_Leu_Phe_Val_DH"/>
    <property type="match status" value="1"/>
</dbReference>
<keyword evidence="9" id="KW-1185">Reference proteome</keyword>
<dbReference type="FunFam" id="3.40.50.10860:FF:000010">
    <property type="entry name" value="Leucine dehydrogenase"/>
    <property type="match status" value="1"/>
</dbReference>
<dbReference type="AlphaFoldDB" id="A0A841H6Z0"/>
<proteinExistence type="inferred from homology"/>
<dbReference type="PRINTS" id="PR00082">
    <property type="entry name" value="GLFDHDRGNASE"/>
</dbReference>
<dbReference type="GO" id="GO:0050049">
    <property type="term" value="F:L-leucine dehydrogenase activity"/>
    <property type="evidence" value="ECO:0007669"/>
    <property type="project" value="UniProtKB-EC"/>
</dbReference>
<dbReference type="SUPFAM" id="SSF51735">
    <property type="entry name" value="NAD(P)-binding Rossmann-fold domains"/>
    <property type="match status" value="1"/>
</dbReference>
<dbReference type="PROSITE" id="PS00074">
    <property type="entry name" value="GLFV_DEHYDROGENASE"/>
    <property type="match status" value="1"/>
</dbReference>
<keyword evidence="3 5" id="KW-0520">NAD</keyword>
<dbReference type="Pfam" id="PF00208">
    <property type="entry name" value="ELFV_dehydrog"/>
    <property type="match status" value="2"/>
</dbReference>
<dbReference type="InterPro" id="IPR006097">
    <property type="entry name" value="Glu/Leu/Phe/Val/Trp_DH_dimer"/>
</dbReference>
<protein>
    <submittedName>
        <fullName evidence="8">Leucine dehydrogenase</fullName>
        <ecNumber evidence="8">1.4.1.9</ecNumber>
    </submittedName>
</protein>
<evidence type="ECO:0000256" key="5">
    <source>
        <dbReference type="PIRSR" id="PIRSR000188-2"/>
    </source>
</evidence>
<evidence type="ECO:0000313" key="8">
    <source>
        <dbReference type="EMBL" id="MBB6073459.1"/>
    </source>
</evidence>
<evidence type="ECO:0000256" key="2">
    <source>
        <dbReference type="ARBA" id="ARBA00023002"/>
    </source>
</evidence>
<organism evidence="8 9">
    <name type="scientific">Longimicrobium terrae</name>
    <dbReference type="NCBI Taxonomy" id="1639882"/>
    <lineage>
        <taxon>Bacteria</taxon>
        <taxon>Pseudomonadati</taxon>
        <taxon>Gemmatimonadota</taxon>
        <taxon>Longimicrobiia</taxon>
        <taxon>Longimicrobiales</taxon>
        <taxon>Longimicrobiaceae</taxon>
        <taxon>Longimicrobium</taxon>
    </lineage>
</organism>
<dbReference type="InterPro" id="IPR006096">
    <property type="entry name" value="Glu/Leu/Phe/Val/Trp_DH_C"/>
</dbReference>
<evidence type="ECO:0000313" key="9">
    <source>
        <dbReference type="Proteomes" id="UP000582837"/>
    </source>
</evidence>
<reference evidence="8 9" key="1">
    <citation type="submission" date="2020-08" db="EMBL/GenBank/DDBJ databases">
        <title>Genomic Encyclopedia of Type Strains, Phase IV (KMG-IV): sequencing the most valuable type-strain genomes for metagenomic binning, comparative biology and taxonomic classification.</title>
        <authorList>
            <person name="Goeker M."/>
        </authorList>
    </citation>
    <scope>NUCLEOTIDE SEQUENCE [LARGE SCALE GENOMIC DNA]</scope>
    <source>
        <strain evidence="8 9">DSM 29007</strain>
    </source>
</reference>
<dbReference type="PANTHER" id="PTHR42722">
    <property type="entry name" value="LEUCINE DEHYDROGENASE"/>
    <property type="match status" value="1"/>
</dbReference>
<keyword evidence="2 6" id="KW-0560">Oxidoreductase</keyword>
<evidence type="ECO:0000259" key="7">
    <source>
        <dbReference type="SMART" id="SM00839"/>
    </source>
</evidence>
<dbReference type="EMBL" id="JACHIA010000024">
    <property type="protein sequence ID" value="MBB6073459.1"/>
    <property type="molecule type" value="Genomic_DNA"/>
</dbReference>